<dbReference type="Proteomes" id="UP001516620">
    <property type="component" value="Unassembled WGS sequence"/>
</dbReference>
<keyword evidence="2" id="KW-1133">Transmembrane helix</keyword>
<dbReference type="InterPro" id="IPR011701">
    <property type="entry name" value="MFS"/>
</dbReference>
<keyword evidence="4" id="KW-1185">Reference proteome</keyword>
<feature type="transmembrane region" description="Helical" evidence="2">
    <location>
        <begin position="24"/>
        <end position="47"/>
    </location>
</feature>
<evidence type="ECO:0000256" key="2">
    <source>
        <dbReference type="SAM" id="Phobius"/>
    </source>
</evidence>
<evidence type="ECO:0000313" key="4">
    <source>
        <dbReference type="Proteomes" id="UP001516620"/>
    </source>
</evidence>
<proteinExistence type="predicted"/>
<feature type="transmembrane region" description="Helical" evidence="2">
    <location>
        <begin position="59"/>
        <end position="79"/>
    </location>
</feature>
<feature type="transmembrane region" description="Helical" evidence="2">
    <location>
        <begin position="257"/>
        <end position="276"/>
    </location>
</feature>
<evidence type="ECO:0000313" key="3">
    <source>
        <dbReference type="EMBL" id="MBM6994194.1"/>
    </source>
</evidence>
<comment type="caution">
    <text evidence="3">The sequence shown here is derived from an EMBL/GenBank/DDBJ whole genome shotgun (WGS) entry which is preliminary data.</text>
</comment>
<gene>
    <name evidence="3" type="ORF">IM700_000800</name>
</gene>
<feature type="transmembrane region" description="Helical" evidence="2">
    <location>
        <begin position="112"/>
        <end position="134"/>
    </location>
</feature>
<comment type="subcellular location">
    <subcellularLocation>
        <location evidence="1">Cell membrane</location>
        <topology evidence="1">Multi-pass membrane protein</topology>
    </subcellularLocation>
</comment>
<feature type="transmembrane region" description="Helical" evidence="2">
    <location>
        <begin position="88"/>
        <end position="106"/>
    </location>
</feature>
<evidence type="ECO:0000256" key="1">
    <source>
        <dbReference type="ARBA" id="ARBA00004651"/>
    </source>
</evidence>
<feature type="transmembrane region" description="Helical" evidence="2">
    <location>
        <begin position="228"/>
        <end position="251"/>
    </location>
</feature>
<organism evidence="3 4">
    <name type="scientific">Paenibacillus rhizolycopersici</name>
    <dbReference type="NCBI Taxonomy" id="2780073"/>
    <lineage>
        <taxon>Bacteria</taxon>
        <taxon>Bacillati</taxon>
        <taxon>Bacillota</taxon>
        <taxon>Bacilli</taxon>
        <taxon>Bacillales</taxon>
        <taxon>Paenibacillaceae</taxon>
        <taxon>Paenibacillus</taxon>
    </lineage>
</organism>
<dbReference type="Pfam" id="PF07690">
    <property type="entry name" value="MFS_1"/>
    <property type="match status" value="1"/>
</dbReference>
<dbReference type="SUPFAM" id="SSF103473">
    <property type="entry name" value="MFS general substrate transporter"/>
    <property type="match status" value="1"/>
</dbReference>
<dbReference type="InterPro" id="IPR052528">
    <property type="entry name" value="Sugar_transport-like"/>
</dbReference>
<sequence>MKPAITDPHHVSGNTTMLDRPAKALLSVNALNALGNALSNIFINVYWYKLTNDMSQTLLFNLASYLVWLPAFVAAGWLSKRVDRTKPLWIGSVVQMLFYVVVLLSGSESPQFLLPLGLMYGIGQGFYWMSMNVLSIDVTEAGNRNWFNGINGAAGALTGMAGPLIAGALVESLPSMAGYAAVFLASLLCFALSLGAALLLPKQAAAGVFEWRSLFGVLRHREWRHLSCAFVGVAFRDGVLTIAIWLWVFLATGSENATGRFAFATTLLSVASFYLIGRFGHDRYRWRYLVLGALLMGVSLLGITAHLAAWTLVLYGVISAVARPFFDTPFNTLTFNAVSRWDQGGRLRIELMVWREMALSAGRISGVALLFGIYRRGTEGLETSLSLFLVVVIAMGLLPLLFIRRAMKDQGKVIEK</sequence>
<dbReference type="InterPro" id="IPR036259">
    <property type="entry name" value="MFS_trans_sf"/>
</dbReference>
<feature type="transmembrane region" description="Helical" evidence="2">
    <location>
        <begin position="176"/>
        <end position="200"/>
    </location>
</feature>
<reference evidence="3 4" key="1">
    <citation type="submission" date="2021-01" db="EMBL/GenBank/DDBJ databases">
        <title>Paenibacillus sp.nov. isolated from the rhizosphere soil of tomato plant.</title>
        <authorList>
            <person name="Thin K.K."/>
            <person name="Zhang X."/>
            <person name="He S."/>
        </authorList>
    </citation>
    <scope>NUCLEOTIDE SEQUENCE [LARGE SCALE GENOMIC DNA]</scope>
    <source>
        <strain evidence="3 4">DXFW5</strain>
    </source>
</reference>
<dbReference type="PANTHER" id="PTHR23526">
    <property type="entry name" value="INTEGRAL MEMBRANE TRANSPORT PROTEIN-RELATED"/>
    <property type="match status" value="1"/>
</dbReference>
<keyword evidence="2" id="KW-0472">Membrane</keyword>
<feature type="transmembrane region" description="Helical" evidence="2">
    <location>
        <begin position="288"/>
        <end position="318"/>
    </location>
</feature>
<protein>
    <submittedName>
        <fullName evidence="3">MFS transporter</fullName>
    </submittedName>
</protein>
<dbReference type="PANTHER" id="PTHR23526:SF2">
    <property type="entry name" value="MAJOR FACILITATOR SUPERFAMILY (MFS) PROFILE DOMAIN-CONTAINING PROTEIN"/>
    <property type="match status" value="1"/>
</dbReference>
<accession>A0ABS2H3A5</accession>
<name>A0ABS2H3A5_9BACL</name>
<feature type="transmembrane region" description="Helical" evidence="2">
    <location>
        <begin position="146"/>
        <end position="170"/>
    </location>
</feature>
<feature type="transmembrane region" description="Helical" evidence="2">
    <location>
        <begin position="385"/>
        <end position="403"/>
    </location>
</feature>
<dbReference type="EMBL" id="JADCNN020000001">
    <property type="protein sequence ID" value="MBM6994194.1"/>
    <property type="molecule type" value="Genomic_DNA"/>
</dbReference>
<dbReference type="RefSeq" id="WP_193415665.1">
    <property type="nucleotide sequence ID" value="NZ_JADCNN020000001.1"/>
</dbReference>
<dbReference type="Gene3D" id="1.20.1250.20">
    <property type="entry name" value="MFS general substrate transporter like domains"/>
    <property type="match status" value="1"/>
</dbReference>
<keyword evidence="2" id="KW-0812">Transmembrane</keyword>